<proteinExistence type="predicted"/>
<accession>A0A8J3CGL3</accession>
<keyword evidence="3" id="KW-1185">Reference proteome</keyword>
<dbReference type="CDD" id="cd02440">
    <property type="entry name" value="AdoMet_MTases"/>
    <property type="match status" value="1"/>
</dbReference>
<dbReference type="PANTHER" id="PTHR43861:SF1">
    <property type="entry name" value="TRANS-ACONITATE 2-METHYLTRANSFERASE"/>
    <property type="match status" value="1"/>
</dbReference>
<dbReference type="RefSeq" id="WP_189059336.1">
    <property type="nucleotide sequence ID" value="NZ_BMMK01000017.1"/>
</dbReference>
<dbReference type="AlphaFoldDB" id="A0A8J3CGL3"/>
<dbReference type="PANTHER" id="PTHR43861">
    <property type="entry name" value="TRANS-ACONITATE 2-METHYLTRANSFERASE-RELATED"/>
    <property type="match status" value="1"/>
</dbReference>
<organism evidence="2 3">
    <name type="scientific">Longimycelium tulufanense</name>
    <dbReference type="NCBI Taxonomy" id="907463"/>
    <lineage>
        <taxon>Bacteria</taxon>
        <taxon>Bacillati</taxon>
        <taxon>Actinomycetota</taxon>
        <taxon>Actinomycetes</taxon>
        <taxon>Pseudonocardiales</taxon>
        <taxon>Pseudonocardiaceae</taxon>
        <taxon>Longimycelium</taxon>
    </lineage>
</organism>
<dbReference type="InterPro" id="IPR029063">
    <property type="entry name" value="SAM-dependent_MTases_sf"/>
</dbReference>
<name>A0A8J3CGL3_9PSEU</name>
<sequence>MTTPYALRGGQAAKQRLDIVAGMLAKPTRSLLERAGVRAGQHCLDVGCGGGQVALELARLVRPGGSVVGVDLDGEILEFARQDALVSGATNVSFQQGDARQLEGGPYDVVYARFLLSHLPAPSDIVAGMAELLAPGGLLVLEDIDHWAYAYPPSSAYERYDALYCALVRQRGGDPALGFALPGLLRDHGFDEVGLDVVQPAFLSGEAKRIHCITLASIGPAAVAEGLGTEDEVAALLAEMEAVTVDPRTIVVLPRIVQTWANLP</sequence>
<dbReference type="Proteomes" id="UP000637578">
    <property type="component" value="Unassembled WGS sequence"/>
</dbReference>
<feature type="domain" description="Methyltransferase" evidence="1">
    <location>
        <begin position="40"/>
        <end position="145"/>
    </location>
</feature>
<reference evidence="2" key="2">
    <citation type="submission" date="2020-09" db="EMBL/GenBank/DDBJ databases">
        <authorList>
            <person name="Sun Q."/>
            <person name="Zhou Y."/>
        </authorList>
    </citation>
    <scope>NUCLEOTIDE SEQUENCE</scope>
    <source>
        <strain evidence="2">CGMCC 4.5737</strain>
    </source>
</reference>
<protein>
    <recommendedName>
        <fullName evidence="1">Methyltransferase domain-containing protein</fullName>
    </recommendedName>
</protein>
<evidence type="ECO:0000313" key="3">
    <source>
        <dbReference type="Proteomes" id="UP000637578"/>
    </source>
</evidence>
<dbReference type="EMBL" id="BMMK01000017">
    <property type="protein sequence ID" value="GGM62988.1"/>
    <property type="molecule type" value="Genomic_DNA"/>
</dbReference>
<evidence type="ECO:0000259" key="1">
    <source>
        <dbReference type="Pfam" id="PF13847"/>
    </source>
</evidence>
<dbReference type="Pfam" id="PF13847">
    <property type="entry name" value="Methyltransf_31"/>
    <property type="match status" value="1"/>
</dbReference>
<comment type="caution">
    <text evidence="2">The sequence shown here is derived from an EMBL/GenBank/DDBJ whole genome shotgun (WGS) entry which is preliminary data.</text>
</comment>
<evidence type="ECO:0000313" key="2">
    <source>
        <dbReference type="EMBL" id="GGM62988.1"/>
    </source>
</evidence>
<dbReference type="Gene3D" id="3.40.50.150">
    <property type="entry name" value="Vaccinia Virus protein VP39"/>
    <property type="match status" value="1"/>
</dbReference>
<dbReference type="InterPro" id="IPR025714">
    <property type="entry name" value="Methyltranfer_dom"/>
</dbReference>
<dbReference type="SUPFAM" id="SSF53335">
    <property type="entry name" value="S-adenosyl-L-methionine-dependent methyltransferases"/>
    <property type="match status" value="1"/>
</dbReference>
<reference evidence="2" key="1">
    <citation type="journal article" date="2014" name="Int. J. Syst. Evol. Microbiol.">
        <title>Complete genome sequence of Corynebacterium casei LMG S-19264T (=DSM 44701T), isolated from a smear-ripened cheese.</title>
        <authorList>
            <consortium name="US DOE Joint Genome Institute (JGI-PGF)"/>
            <person name="Walter F."/>
            <person name="Albersmeier A."/>
            <person name="Kalinowski J."/>
            <person name="Ruckert C."/>
        </authorList>
    </citation>
    <scope>NUCLEOTIDE SEQUENCE</scope>
    <source>
        <strain evidence="2">CGMCC 4.5737</strain>
    </source>
</reference>
<gene>
    <name evidence="2" type="ORF">GCM10012275_37080</name>
</gene>